<dbReference type="InterPro" id="IPR017896">
    <property type="entry name" value="4Fe4S_Fe-S-bd"/>
</dbReference>
<evidence type="ECO:0000256" key="3">
    <source>
        <dbReference type="ARBA" id="ARBA00023014"/>
    </source>
</evidence>
<evidence type="ECO:0000256" key="1">
    <source>
        <dbReference type="ARBA" id="ARBA00022723"/>
    </source>
</evidence>
<dbReference type="GO" id="GO:0051536">
    <property type="term" value="F:iron-sulfur cluster binding"/>
    <property type="evidence" value="ECO:0007669"/>
    <property type="project" value="UniProtKB-KW"/>
</dbReference>
<dbReference type="AlphaFoldDB" id="A0A1F7RY91"/>
<sequence>MLKVNTRFIDVMVLAGEFNAYPCINCGTCTALCPMEIGLLPRQLFRYVHLGIEKKVIENTETIFSCLLCKMCEDNCPAKVQIVENIRILRAHINRTVYKL</sequence>
<dbReference type="GO" id="GO:0005886">
    <property type="term" value="C:plasma membrane"/>
    <property type="evidence" value="ECO:0007669"/>
    <property type="project" value="TreeGrafter"/>
</dbReference>
<reference evidence="5 6" key="1">
    <citation type="journal article" date="2016" name="Nat. Commun.">
        <title>Thousands of microbial genomes shed light on interconnected biogeochemical processes in an aquifer system.</title>
        <authorList>
            <person name="Anantharaman K."/>
            <person name="Brown C.T."/>
            <person name="Hug L.A."/>
            <person name="Sharon I."/>
            <person name="Castelle C.J."/>
            <person name="Probst A.J."/>
            <person name="Thomas B.C."/>
            <person name="Singh A."/>
            <person name="Wilkins M.J."/>
            <person name="Karaoz U."/>
            <person name="Brodie E.L."/>
            <person name="Williams K.H."/>
            <person name="Hubbard S.S."/>
            <person name="Banfield J.F."/>
        </authorList>
    </citation>
    <scope>NUCLEOTIDE SEQUENCE [LARGE SCALE GENOMIC DNA]</scope>
</reference>
<dbReference type="PROSITE" id="PS00198">
    <property type="entry name" value="4FE4S_FER_1"/>
    <property type="match status" value="1"/>
</dbReference>
<evidence type="ECO:0000313" key="5">
    <source>
        <dbReference type="EMBL" id="OGL45827.1"/>
    </source>
</evidence>
<dbReference type="Pfam" id="PF13534">
    <property type="entry name" value="Fer4_17"/>
    <property type="match status" value="1"/>
</dbReference>
<dbReference type="InterPro" id="IPR009051">
    <property type="entry name" value="Helical_ferredxn"/>
</dbReference>
<dbReference type="SUPFAM" id="SSF46548">
    <property type="entry name" value="alpha-helical ferredoxin"/>
    <property type="match status" value="1"/>
</dbReference>
<dbReference type="InterPro" id="IPR017900">
    <property type="entry name" value="4Fe4S_Fe_S_CS"/>
</dbReference>
<dbReference type="PROSITE" id="PS51379">
    <property type="entry name" value="4FE4S_FER_2"/>
    <property type="match status" value="1"/>
</dbReference>
<dbReference type="GO" id="GO:0046872">
    <property type="term" value="F:metal ion binding"/>
    <property type="evidence" value="ECO:0007669"/>
    <property type="project" value="UniProtKB-KW"/>
</dbReference>
<gene>
    <name evidence="5" type="ORF">A2161_15125</name>
</gene>
<organism evidence="5 6">
    <name type="scientific">Candidatus Schekmanbacteria bacterium RBG_13_48_7</name>
    <dbReference type="NCBI Taxonomy" id="1817878"/>
    <lineage>
        <taxon>Bacteria</taxon>
        <taxon>Candidatus Schekmaniibacteriota</taxon>
    </lineage>
</organism>
<proteinExistence type="predicted"/>
<dbReference type="PANTHER" id="PTHR43255:SF2">
    <property type="entry name" value="HETERODISULFIDE REDUCTASE RELATED PROTEIN"/>
    <property type="match status" value="1"/>
</dbReference>
<protein>
    <submittedName>
        <fullName evidence="5">CMP-binding protein</fullName>
    </submittedName>
</protein>
<dbReference type="InterPro" id="IPR051460">
    <property type="entry name" value="HdrC_iron-sulfur_subunit"/>
</dbReference>
<accession>A0A1F7RY91</accession>
<comment type="caution">
    <text evidence="5">The sequence shown here is derived from an EMBL/GenBank/DDBJ whole genome shotgun (WGS) entry which is preliminary data.</text>
</comment>
<keyword evidence="3" id="KW-0411">Iron-sulfur</keyword>
<evidence type="ECO:0000259" key="4">
    <source>
        <dbReference type="PROSITE" id="PS51379"/>
    </source>
</evidence>
<dbReference type="Proteomes" id="UP000179266">
    <property type="component" value="Unassembled WGS sequence"/>
</dbReference>
<evidence type="ECO:0000313" key="6">
    <source>
        <dbReference type="Proteomes" id="UP000179266"/>
    </source>
</evidence>
<feature type="domain" description="4Fe-4S ferredoxin-type" evidence="4">
    <location>
        <begin position="14"/>
        <end position="43"/>
    </location>
</feature>
<name>A0A1F7RY91_9BACT</name>
<keyword evidence="1" id="KW-0479">Metal-binding</keyword>
<keyword evidence="2" id="KW-0408">Iron</keyword>
<evidence type="ECO:0000256" key="2">
    <source>
        <dbReference type="ARBA" id="ARBA00023004"/>
    </source>
</evidence>
<dbReference type="EMBL" id="MGDD01000159">
    <property type="protein sequence ID" value="OGL45827.1"/>
    <property type="molecule type" value="Genomic_DNA"/>
</dbReference>
<dbReference type="Gene3D" id="1.10.1060.10">
    <property type="entry name" value="Alpha-helical ferredoxin"/>
    <property type="match status" value="1"/>
</dbReference>
<dbReference type="PANTHER" id="PTHR43255">
    <property type="entry name" value="IRON-SULFUR-BINDING OXIDOREDUCTASE FADF-RELATED-RELATED"/>
    <property type="match status" value="1"/>
</dbReference>